<gene>
    <name evidence="2" type="ORF">QNJ86_13385</name>
</gene>
<proteinExistence type="predicted"/>
<keyword evidence="3" id="KW-1185">Reference proteome</keyword>
<feature type="transmembrane region" description="Helical" evidence="1">
    <location>
        <begin position="98"/>
        <end position="115"/>
    </location>
</feature>
<feature type="transmembrane region" description="Helical" evidence="1">
    <location>
        <begin position="127"/>
        <end position="148"/>
    </location>
</feature>
<feature type="transmembrane region" description="Helical" evidence="1">
    <location>
        <begin position="12"/>
        <end position="32"/>
    </location>
</feature>
<dbReference type="EMBL" id="JASJEU010000025">
    <property type="protein sequence ID" value="MDJ1651798.1"/>
    <property type="molecule type" value="Genomic_DNA"/>
</dbReference>
<keyword evidence="1" id="KW-1133">Transmembrane helix</keyword>
<dbReference type="RefSeq" id="WP_227114466.1">
    <property type="nucleotide sequence ID" value="NZ_JASJEU010000025.1"/>
</dbReference>
<keyword evidence="1" id="KW-0812">Transmembrane</keyword>
<comment type="caution">
    <text evidence="2">The sequence shown here is derived from an EMBL/GenBank/DDBJ whole genome shotgun (WGS) entry which is preliminary data.</text>
</comment>
<name>A0ABT7DT63_9ACTN</name>
<dbReference type="Proteomes" id="UP001232750">
    <property type="component" value="Unassembled WGS sequence"/>
</dbReference>
<organism evidence="2 3">
    <name type="scientific">Gordonibacter faecis</name>
    <dbReference type="NCBI Taxonomy" id="3047475"/>
    <lineage>
        <taxon>Bacteria</taxon>
        <taxon>Bacillati</taxon>
        <taxon>Actinomycetota</taxon>
        <taxon>Coriobacteriia</taxon>
        <taxon>Eggerthellales</taxon>
        <taxon>Eggerthellaceae</taxon>
        <taxon>Gordonibacter</taxon>
    </lineage>
</organism>
<evidence type="ECO:0000256" key="1">
    <source>
        <dbReference type="SAM" id="Phobius"/>
    </source>
</evidence>
<accession>A0ABT7DT63</accession>
<evidence type="ECO:0000313" key="3">
    <source>
        <dbReference type="Proteomes" id="UP001232750"/>
    </source>
</evidence>
<protein>
    <recommendedName>
        <fullName evidence="4">DUF2721 domain-containing protein</fullName>
    </recommendedName>
</protein>
<sequence length="154" mass="16580">MGDIELSALDPISFCAFIVLTIVANAASGTLAQFGWRNAAKKDIELYKGLVSISEEGDMDDLACKMKESIRKKLCAALSRQSSTSSYLSAFKSRIPELVSSTIVCWAVAVFVFLVSPELLPLDFLQLYLLASLLAGIAIQGLSAAAIVSKKRSR</sequence>
<evidence type="ECO:0008006" key="4">
    <source>
        <dbReference type="Google" id="ProtNLM"/>
    </source>
</evidence>
<evidence type="ECO:0000313" key="2">
    <source>
        <dbReference type="EMBL" id="MDJ1651798.1"/>
    </source>
</evidence>
<keyword evidence="1" id="KW-0472">Membrane</keyword>
<reference evidence="2 3" key="1">
    <citation type="submission" date="2023-05" db="EMBL/GenBank/DDBJ databases">
        <title>Gordonibacter KGMB12511T sp. nov., isolated from faeces of healthy Korean.</title>
        <authorList>
            <person name="Kim H.S."/>
            <person name="Kim J.-S."/>
            <person name="Suh M.K."/>
            <person name="Eom M.K."/>
            <person name="Do H.E."/>
            <person name="Lee J.-S."/>
        </authorList>
    </citation>
    <scope>NUCLEOTIDE SEQUENCE [LARGE SCALE GENOMIC DNA]</scope>
    <source>
        <strain evidence="2 3">KGMB12511</strain>
    </source>
</reference>